<gene>
    <name evidence="3" type="primary">LOC136083108</name>
</gene>
<accession>A0ABM4CA99</accession>
<name>A0ABM4CA99_HYDVU</name>
<feature type="region of interest" description="Disordered" evidence="1">
    <location>
        <begin position="1"/>
        <end position="24"/>
    </location>
</feature>
<keyword evidence="2" id="KW-1185">Reference proteome</keyword>
<dbReference type="Proteomes" id="UP001652625">
    <property type="component" value="Chromosome 08"/>
</dbReference>
<dbReference type="RefSeq" id="XP_065658589.1">
    <property type="nucleotide sequence ID" value="XM_065802517.1"/>
</dbReference>
<evidence type="ECO:0000313" key="3">
    <source>
        <dbReference type="RefSeq" id="XP_065658589.1"/>
    </source>
</evidence>
<evidence type="ECO:0000313" key="2">
    <source>
        <dbReference type="Proteomes" id="UP001652625"/>
    </source>
</evidence>
<organism evidence="2 3">
    <name type="scientific">Hydra vulgaris</name>
    <name type="common">Hydra</name>
    <name type="synonym">Hydra attenuata</name>
    <dbReference type="NCBI Taxonomy" id="6087"/>
    <lineage>
        <taxon>Eukaryota</taxon>
        <taxon>Metazoa</taxon>
        <taxon>Cnidaria</taxon>
        <taxon>Hydrozoa</taxon>
        <taxon>Hydroidolina</taxon>
        <taxon>Anthoathecata</taxon>
        <taxon>Aplanulata</taxon>
        <taxon>Hydridae</taxon>
        <taxon>Hydra</taxon>
    </lineage>
</organism>
<proteinExistence type="predicted"/>
<protein>
    <submittedName>
        <fullName evidence="3">Zinc finger MYM-type protein 5-like</fullName>
    </submittedName>
</protein>
<dbReference type="GeneID" id="136083108"/>
<reference evidence="3" key="1">
    <citation type="submission" date="2025-08" db="UniProtKB">
        <authorList>
            <consortium name="RefSeq"/>
        </authorList>
    </citation>
    <scope>IDENTIFICATION</scope>
</reference>
<evidence type="ECO:0000256" key="1">
    <source>
        <dbReference type="SAM" id="MobiDB-lite"/>
    </source>
</evidence>
<sequence length="141" mass="16109">MSGIGKKSKLSGAQNKKNRLKREEARQMLSVINLIKTAAEENQDLNPETPSSSSGVSINQEINKIDFGSEKIDFNDPATWQKQINVKLRNRLMENDPKQLILKDFPKNKSGRKFSDNYYYRTLSNGEKFAGVICFIRKLII</sequence>